<dbReference type="EMBL" id="FUWO01000008">
    <property type="protein sequence ID" value="SJZ56109.1"/>
    <property type="molecule type" value="Genomic_DNA"/>
</dbReference>
<proteinExistence type="predicted"/>
<dbReference type="SUPFAM" id="SSF160379">
    <property type="entry name" value="SP0830-like"/>
    <property type="match status" value="1"/>
</dbReference>
<reference evidence="2" key="1">
    <citation type="submission" date="2017-02" db="EMBL/GenBank/DDBJ databases">
        <authorList>
            <person name="Varghese N."/>
            <person name="Submissions S."/>
        </authorList>
    </citation>
    <scope>NUCLEOTIDE SEQUENCE [LARGE SCALE GENOMIC DNA]</scope>
    <source>
        <strain evidence="2">DSM 15739</strain>
    </source>
</reference>
<dbReference type="PANTHER" id="PTHR36439">
    <property type="entry name" value="BLL4334 PROTEIN"/>
    <property type="match status" value="1"/>
</dbReference>
<name>A0A1T4LMZ6_9LACT</name>
<dbReference type="PANTHER" id="PTHR36439:SF1">
    <property type="entry name" value="DUF1697 DOMAIN-CONTAINING PROTEIN"/>
    <property type="match status" value="1"/>
</dbReference>
<dbReference type="Pfam" id="PF08002">
    <property type="entry name" value="DUF1697"/>
    <property type="match status" value="1"/>
</dbReference>
<dbReference type="InterPro" id="IPR012545">
    <property type="entry name" value="DUF1697"/>
</dbReference>
<dbReference type="OrthoDB" id="9806494at2"/>
<dbReference type="RefSeq" id="WP_078755905.1">
    <property type="nucleotide sequence ID" value="NZ_FUWO01000008.1"/>
</dbReference>
<evidence type="ECO:0000313" key="2">
    <source>
        <dbReference type="Proteomes" id="UP000189941"/>
    </source>
</evidence>
<dbReference type="Gene3D" id="3.30.70.1260">
    <property type="entry name" value="bacterial protein sp0830 like"/>
    <property type="match status" value="1"/>
</dbReference>
<keyword evidence="2" id="KW-1185">Reference proteome</keyword>
<organism evidence="1 2">
    <name type="scientific">Globicatella sulfidifaciens DSM 15739</name>
    <dbReference type="NCBI Taxonomy" id="1121925"/>
    <lineage>
        <taxon>Bacteria</taxon>
        <taxon>Bacillati</taxon>
        <taxon>Bacillota</taxon>
        <taxon>Bacilli</taxon>
        <taxon>Lactobacillales</taxon>
        <taxon>Aerococcaceae</taxon>
        <taxon>Globicatella</taxon>
    </lineage>
</organism>
<dbReference type="PIRSF" id="PIRSF008502">
    <property type="entry name" value="UCP008502"/>
    <property type="match status" value="1"/>
</dbReference>
<dbReference type="Gene3D" id="3.30.70.1280">
    <property type="entry name" value="SP0830-like domains"/>
    <property type="match status" value="1"/>
</dbReference>
<dbReference type="AlphaFoldDB" id="A0A1T4LMZ6"/>
<sequence length="216" mass="25527">MRYVLLLRGINVGGNNRVVMKELKEQLTKVGFQNVSSYINSGNLFFETELERTAIMELLNQLFETHYSFDLKYSLIDVKRYLAEFNQLPIWWQEKMAGKDVLFFTDEINREAVISKVSQYPLHNEKVHFGEIAIYWGKLDEAEFLKTDYHKQLAKESFYKQITIRNGKTYQKLRRFLKVRGELRCNILKIPKLTLINYLICISQWGGQVIPVNQKC</sequence>
<dbReference type="Proteomes" id="UP000189941">
    <property type="component" value="Unassembled WGS sequence"/>
</dbReference>
<protein>
    <submittedName>
        <fullName evidence="1">Uncharacterized conserved protein, DUF1697 family</fullName>
    </submittedName>
</protein>
<gene>
    <name evidence="1" type="ORF">SAMN02746011_01153</name>
</gene>
<accession>A0A1T4LMZ6</accession>
<dbReference type="STRING" id="1121925.SAMN02746011_01153"/>
<evidence type="ECO:0000313" key="1">
    <source>
        <dbReference type="EMBL" id="SJZ56109.1"/>
    </source>
</evidence>